<dbReference type="InterPro" id="IPR009562">
    <property type="entry name" value="DUF1178"/>
</dbReference>
<keyword evidence="3" id="KW-1185">Reference proteome</keyword>
<protein>
    <recommendedName>
        <fullName evidence="5">DUF1178 family protein</fullName>
    </recommendedName>
</protein>
<name>A0AAN5A056_9RHOB</name>
<dbReference type="Proteomes" id="UP000634647">
    <property type="component" value="Unassembled WGS sequence"/>
</dbReference>
<proteinExistence type="predicted"/>
<dbReference type="Pfam" id="PF06676">
    <property type="entry name" value="DUF1178"/>
    <property type="match status" value="1"/>
</dbReference>
<dbReference type="EMBL" id="FNOB01000011">
    <property type="protein sequence ID" value="SDX19573.1"/>
    <property type="molecule type" value="Genomic_DNA"/>
</dbReference>
<dbReference type="Proteomes" id="UP000199541">
    <property type="component" value="Unassembled WGS sequence"/>
</dbReference>
<evidence type="ECO:0000313" key="4">
    <source>
        <dbReference type="Proteomes" id="UP000634647"/>
    </source>
</evidence>
<evidence type="ECO:0000313" key="1">
    <source>
        <dbReference type="EMBL" id="GHE02661.1"/>
    </source>
</evidence>
<comment type="caution">
    <text evidence="1">The sequence shown here is derived from an EMBL/GenBank/DDBJ whole genome shotgun (WGS) entry which is preliminary data.</text>
</comment>
<dbReference type="EMBL" id="BNAB01000010">
    <property type="protein sequence ID" value="GHE02661.1"/>
    <property type="molecule type" value="Genomic_DNA"/>
</dbReference>
<sequence>MIRYALKCANDHGFESWFASAEAYDSLLSTGRVSCPECGISKVGKTLMAPSVRPGRAAAAEAPAPADAASRPLSVTSHPMEAALKALRKHLAENSEYVGPRFASEARAIHGGEAPERVIHGEARLDEVRELMEEGLPVTPLPIAPGRKTN</sequence>
<dbReference type="RefSeq" id="WP_035845848.1">
    <property type="nucleotide sequence ID" value="NZ_BNAB01000010.1"/>
</dbReference>
<evidence type="ECO:0008006" key="5">
    <source>
        <dbReference type="Google" id="ProtNLM"/>
    </source>
</evidence>
<reference evidence="2 3" key="2">
    <citation type="submission" date="2016-10" db="EMBL/GenBank/DDBJ databases">
        <authorList>
            <person name="Varghese N."/>
            <person name="Submissions S."/>
        </authorList>
    </citation>
    <scope>NUCLEOTIDE SEQUENCE [LARGE SCALE GENOMIC DNA]</scope>
    <source>
        <strain evidence="2 3">DSM 24802</strain>
    </source>
</reference>
<accession>A0AAN5A056</accession>
<dbReference type="AlphaFoldDB" id="A0AAN5A056"/>
<reference evidence="1" key="1">
    <citation type="journal article" date="2014" name="Int. J. Syst. Evol. Microbiol.">
        <title>Complete genome sequence of Corynebacterium casei LMG S-19264T (=DSM 44701T), isolated from a smear-ripened cheese.</title>
        <authorList>
            <consortium name="US DOE Joint Genome Institute (JGI-PGF)"/>
            <person name="Walter F."/>
            <person name="Albersmeier A."/>
            <person name="Kalinowski J."/>
            <person name="Ruckert C."/>
        </authorList>
    </citation>
    <scope>NUCLEOTIDE SEQUENCE</scope>
    <source>
        <strain evidence="1">CGMCC 1.10859</strain>
    </source>
</reference>
<gene>
    <name evidence="1" type="ORF">GCM10008024_23090</name>
    <name evidence="2" type="ORF">SAMN05444006_111117</name>
</gene>
<reference evidence="1" key="3">
    <citation type="submission" date="2023-06" db="EMBL/GenBank/DDBJ databases">
        <authorList>
            <person name="Sun Q."/>
            <person name="Zhou Y."/>
        </authorList>
    </citation>
    <scope>NUCLEOTIDE SEQUENCE</scope>
    <source>
        <strain evidence="1">CGMCC 1.10859</strain>
    </source>
</reference>
<dbReference type="PIRSF" id="PIRSF032131">
    <property type="entry name" value="UCP032131"/>
    <property type="match status" value="1"/>
</dbReference>
<organism evidence="1 4">
    <name type="scientific">Allgaiera indica</name>
    <dbReference type="NCBI Taxonomy" id="765699"/>
    <lineage>
        <taxon>Bacteria</taxon>
        <taxon>Pseudomonadati</taxon>
        <taxon>Pseudomonadota</taxon>
        <taxon>Alphaproteobacteria</taxon>
        <taxon>Rhodobacterales</taxon>
        <taxon>Paracoccaceae</taxon>
        <taxon>Allgaiera</taxon>
    </lineage>
</organism>
<evidence type="ECO:0000313" key="2">
    <source>
        <dbReference type="EMBL" id="SDX19573.1"/>
    </source>
</evidence>
<evidence type="ECO:0000313" key="3">
    <source>
        <dbReference type="Proteomes" id="UP000199541"/>
    </source>
</evidence>